<dbReference type="GO" id="GO:0000272">
    <property type="term" value="P:polysaccharide catabolic process"/>
    <property type="evidence" value="ECO:0007669"/>
    <property type="project" value="TreeGrafter"/>
</dbReference>
<dbReference type="Pfam" id="PF22848">
    <property type="entry name" value="ASD1_dom"/>
    <property type="match status" value="1"/>
</dbReference>
<evidence type="ECO:0000313" key="11">
    <source>
        <dbReference type="Proteomes" id="UP000469440"/>
    </source>
</evidence>
<dbReference type="InterPro" id="IPR013780">
    <property type="entry name" value="Glyco_hydro_b"/>
</dbReference>
<dbReference type="OrthoDB" id="9758333at2"/>
<sequence length="492" mass="55659">MSRIIVHAEHLLNKISKNIYGHFSEHLGHCIYGGIYVGEESEIANVNGIRTDVVEALRHIRVPVLRWPGGCFADEYHWKDGIGPKRKRKKMVNSNWGGLVEDNSFGTHEFLELCRQVGCEPYINGNLGSGTVREMSEWVEYLTFPGRSPLTRLRMRNGREQPWKVKFFGIGNESWGGGGNMRPEYYSDLFRRYQTYLKDFGGNKLFKIASGPNEEDYRWTDTVMKLAGPYMDAIALHYYTVPGDFNNVKGSALDFTEAEYYTTLKKALKMERLIEKHTQIMDRYDPSHRVALIVDEWGTWYDAEPGANPQFLFQQNSMRDALVAALTLNIFNRHSDRVRMANIAQMVNVLQSVILTEGKKMVLTPTYCIYDLFQAHQDAALIDSDVQTKEVGTQGALIPQISVSASRNEAGELNLTIVNTSLDETDLAECRILGWEAGRVTASILTDDSHAYNSFASPDTVKIRAFDRLTVKKGEITAEIPPCSVVRIKTAC</sequence>
<comment type="similarity">
    <text evidence="3">Belongs to the glycosyl hydrolase 51 family.</text>
</comment>
<dbReference type="GO" id="GO:0046373">
    <property type="term" value="P:L-arabinose metabolic process"/>
    <property type="evidence" value="ECO:0007669"/>
    <property type="project" value="InterPro"/>
</dbReference>
<feature type="domain" description="Alpha-L-arabinofuranosidase C-terminal" evidence="9">
    <location>
        <begin position="295"/>
        <end position="484"/>
    </location>
</feature>
<comment type="pathway">
    <text evidence="2">Glycan metabolism.</text>
</comment>
<comment type="subunit">
    <text evidence="4">Homohexamer; trimer of dimers.</text>
</comment>
<reference evidence="10 11" key="1">
    <citation type="submission" date="2019-09" db="EMBL/GenBank/DDBJ databases">
        <title>Genome sequence of Clostridium sp. EA1.</title>
        <authorList>
            <person name="Poehlein A."/>
            <person name="Bengelsdorf F.R."/>
            <person name="Daniel R."/>
        </authorList>
    </citation>
    <scope>NUCLEOTIDE SEQUENCE [LARGE SCALE GENOMIC DNA]</scope>
    <source>
        <strain evidence="10 11">EA1</strain>
    </source>
</reference>
<dbReference type="Pfam" id="PF06964">
    <property type="entry name" value="Alpha-L-AF_C"/>
    <property type="match status" value="1"/>
</dbReference>
<keyword evidence="8 10" id="KW-0326">Glycosidase</keyword>
<dbReference type="GO" id="GO:0046556">
    <property type="term" value="F:alpha-L-arabinofuranosidase activity"/>
    <property type="evidence" value="ECO:0007669"/>
    <property type="project" value="UniProtKB-EC"/>
</dbReference>
<proteinExistence type="inferred from homology"/>
<evidence type="ECO:0000256" key="1">
    <source>
        <dbReference type="ARBA" id="ARBA00001462"/>
    </source>
</evidence>
<dbReference type="SUPFAM" id="SSF51011">
    <property type="entry name" value="Glycosyl hydrolase domain"/>
    <property type="match status" value="1"/>
</dbReference>
<dbReference type="PANTHER" id="PTHR43576:SF2">
    <property type="entry name" value="INTRACELLULAR EXO-ALPHA-L-ARABINOFURANOSIDASE 2"/>
    <property type="match status" value="1"/>
</dbReference>
<accession>A0A6N8I126</accession>
<name>A0A6N8I126_9FIRM</name>
<keyword evidence="6 10" id="KW-0378">Hydrolase</keyword>
<dbReference type="SUPFAM" id="SSF51445">
    <property type="entry name" value="(Trans)glycosidases"/>
    <property type="match status" value="1"/>
</dbReference>
<dbReference type="InterPro" id="IPR010720">
    <property type="entry name" value="Alpha-L-AF_C"/>
</dbReference>
<evidence type="ECO:0000256" key="7">
    <source>
        <dbReference type="ARBA" id="ARBA00023277"/>
    </source>
</evidence>
<protein>
    <recommendedName>
        <fullName evidence="5">non-reducing end alpha-L-arabinofuranosidase</fullName>
        <ecNumber evidence="5">3.2.1.55</ecNumber>
    </recommendedName>
</protein>
<evidence type="ECO:0000259" key="9">
    <source>
        <dbReference type="SMART" id="SM00813"/>
    </source>
</evidence>
<evidence type="ECO:0000313" key="10">
    <source>
        <dbReference type="EMBL" id="MVB11659.1"/>
    </source>
</evidence>
<keyword evidence="11" id="KW-1185">Reference proteome</keyword>
<organism evidence="10 11">
    <name type="scientific">Caproicibacter fermentans</name>
    <dbReference type="NCBI Taxonomy" id="2576756"/>
    <lineage>
        <taxon>Bacteria</taxon>
        <taxon>Bacillati</taxon>
        <taxon>Bacillota</taxon>
        <taxon>Clostridia</taxon>
        <taxon>Eubacteriales</taxon>
        <taxon>Acutalibacteraceae</taxon>
        <taxon>Caproicibacter</taxon>
    </lineage>
</organism>
<evidence type="ECO:0000256" key="6">
    <source>
        <dbReference type="ARBA" id="ARBA00022801"/>
    </source>
</evidence>
<gene>
    <name evidence="10" type="primary">abf2</name>
    <name evidence="10" type="ORF">CAFE_23810</name>
</gene>
<dbReference type="EMBL" id="VWXL01000069">
    <property type="protein sequence ID" value="MVB11659.1"/>
    <property type="molecule type" value="Genomic_DNA"/>
</dbReference>
<dbReference type="RefSeq" id="WP_156990793.1">
    <property type="nucleotide sequence ID" value="NZ_VWXL01000069.1"/>
</dbReference>
<dbReference type="Proteomes" id="UP000469440">
    <property type="component" value="Unassembled WGS sequence"/>
</dbReference>
<dbReference type="Gene3D" id="3.20.20.80">
    <property type="entry name" value="Glycosidases"/>
    <property type="match status" value="1"/>
</dbReference>
<keyword evidence="7" id="KW-0119">Carbohydrate metabolism</keyword>
<comment type="catalytic activity">
    <reaction evidence="1">
        <text>Hydrolysis of terminal non-reducing alpha-L-arabinofuranoside residues in alpha-L-arabinosides.</text>
        <dbReference type="EC" id="3.2.1.55"/>
    </reaction>
</comment>
<dbReference type="PANTHER" id="PTHR43576">
    <property type="entry name" value="ALPHA-L-ARABINOFURANOSIDASE C-RELATED"/>
    <property type="match status" value="1"/>
</dbReference>
<dbReference type="SMART" id="SM00813">
    <property type="entry name" value="Alpha-L-AF_C"/>
    <property type="match status" value="1"/>
</dbReference>
<evidence type="ECO:0000256" key="3">
    <source>
        <dbReference type="ARBA" id="ARBA00007186"/>
    </source>
</evidence>
<evidence type="ECO:0000256" key="5">
    <source>
        <dbReference type="ARBA" id="ARBA00012670"/>
    </source>
</evidence>
<dbReference type="Gene3D" id="2.60.40.1180">
    <property type="entry name" value="Golgi alpha-mannosidase II"/>
    <property type="match status" value="1"/>
</dbReference>
<evidence type="ECO:0000256" key="4">
    <source>
        <dbReference type="ARBA" id="ARBA00011165"/>
    </source>
</evidence>
<comment type="caution">
    <text evidence="10">The sequence shown here is derived from an EMBL/GenBank/DDBJ whole genome shotgun (WGS) entry which is preliminary data.</text>
</comment>
<dbReference type="AlphaFoldDB" id="A0A6N8I126"/>
<dbReference type="InterPro" id="IPR055235">
    <property type="entry name" value="ASD1_cat"/>
</dbReference>
<evidence type="ECO:0000256" key="8">
    <source>
        <dbReference type="ARBA" id="ARBA00023295"/>
    </source>
</evidence>
<evidence type="ECO:0000256" key="2">
    <source>
        <dbReference type="ARBA" id="ARBA00004881"/>
    </source>
</evidence>
<dbReference type="EC" id="3.2.1.55" evidence="5"/>
<dbReference type="InterPro" id="IPR017853">
    <property type="entry name" value="GH"/>
</dbReference>